<comment type="similarity">
    <text evidence="2">Belongs to the DNA2/NAM7 helicase family. SDE3 subfamily.</text>
</comment>
<keyword evidence="4" id="KW-0963">Cytoplasm</keyword>
<evidence type="ECO:0000256" key="11">
    <source>
        <dbReference type="ARBA" id="ARBA00047984"/>
    </source>
</evidence>
<dbReference type="CDD" id="cd18038">
    <property type="entry name" value="DEXXQc_Helz-like"/>
    <property type="match status" value="1"/>
</dbReference>
<evidence type="ECO:0000256" key="12">
    <source>
        <dbReference type="SAM" id="MobiDB-lite"/>
    </source>
</evidence>
<dbReference type="PANTHER" id="PTHR45418">
    <property type="entry name" value="CANCER/TESTIS ANTIGEN 55"/>
    <property type="match status" value="1"/>
</dbReference>
<dbReference type="SMART" id="SM00382">
    <property type="entry name" value="AAA"/>
    <property type="match status" value="1"/>
</dbReference>
<dbReference type="GO" id="GO:0003723">
    <property type="term" value="F:RNA binding"/>
    <property type="evidence" value="ECO:0007669"/>
    <property type="project" value="UniProtKB-KW"/>
</dbReference>
<dbReference type="Ensembl" id="ENSFHET00000016672.1">
    <property type="protein sequence ID" value="ENSFHEP00000010069.1"/>
    <property type="gene ID" value="ENSFHEG00000011343.1"/>
</dbReference>
<dbReference type="SUPFAM" id="SSF52540">
    <property type="entry name" value="P-loop containing nucleoside triphosphate hydrolases"/>
    <property type="match status" value="1"/>
</dbReference>
<dbReference type="InterPro" id="IPR026122">
    <property type="entry name" value="MOV-10/SDE3_DEXXQ/H-box"/>
</dbReference>
<dbReference type="CDD" id="cd18808">
    <property type="entry name" value="SF1_C_Upf1"/>
    <property type="match status" value="1"/>
</dbReference>
<dbReference type="Pfam" id="PF21634">
    <property type="entry name" value="MOV-10_beta-barrel"/>
    <property type="match status" value="1"/>
</dbReference>
<dbReference type="EC" id="3.6.4.13" evidence="3"/>
<dbReference type="GeneTree" id="ENSGT00940000156024"/>
<dbReference type="Pfam" id="PF21635">
    <property type="entry name" value="Mov-10_helical"/>
    <property type="match status" value="1"/>
</dbReference>
<dbReference type="FunFam" id="3.40.50.300:FF:000608">
    <property type="entry name" value="Mov10 RISC complex RNA helicase"/>
    <property type="match status" value="1"/>
</dbReference>
<evidence type="ECO:0000256" key="7">
    <source>
        <dbReference type="ARBA" id="ARBA00022806"/>
    </source>
</evidence>
<organism evidence="14 15">
    <name type="scientific">Fundulus heteroclitus</name>
    <name type="common">Killifish</name>
    <name type="synonym">Mummichog</name>
    <dbReference type="NCBI Taxonomy" id="8078"/>
    <lineage>
        <taxon>Eukaryota</taxon>
        <taxon>Metazoa</taxon>
        <taxon>Chordata</taxon>
        <taxon>Craniata</taxon>
        <taxon>Vertebrata</taxon>
        <taxon>Euteleostomi</taxon>
        <taxon>Actinopterygii</taxon>
        <taxon>Neopterygii</taxon>
        <taxon>Teleostei</taxon>
        <taxon>Neoteleostei</taxon>
        <taxon>Acanthomorphata</taxon>
        <taxon>Ovalentaria</taxon>
        <taxon>Atherinomorphae</taxon>
        <taxon>Cyprinodontiformes</taxon>
        <taxon>Fundulidae</taxon>
        <taxon>Fundulus</taxon>
    </lineage>
</organism>
<dbReference type="Pfam" id="PF13086">
    <property type="entry name" value="AAA_11"/>
    <property type="match status" value="2"/>
</dbReference>
<evidence type="ECO:0000256" key="2">
    <source>
        <dbReference type="ARBA" id="ARBA00005601"/>
    </source>
</evidence>
<dbReference type="InterPro" id="IPR049080">
    <property type="entry name" value="MOV-10-like_beta-barrel"/>
</dbReference>
<dbReference type="InterPro" id="IPR049079">
    <property type="entry name" value="Mov-10_helical"/>
</dbReference>
<feature type="region of interest" description="Disordered" evidence="12">
    <location>
        <begin position="870"/>
        <end position="898"/>
    </location>
</feature>
<keyword evidence="9" id="KW-0694">RNA-binding</keyword>
<dbReference type="InterPro" id="IPR041679">
    <property type="entry name" value="DNA2/NAM7-like_C"/>
</dbReference>
<evidence type="ECO:0000256" key="8">
    <source>
        <dbReference type="ARBA" id="ARBA00022840"/>
    </source>
</evidence>
<keyword evidence="15" id="KW-1185">Reference proteome</keyword>
<evidence type="ECO:0000256" key="3">
    <source>
        <dbReference type="ARBA" id="ARBA00012552"/>
    </source>
</evidence>
<dbReference type="GO" id="GO:0031047">
    <property type="term" value="P:regulatory ncRNA-mediated gene silencing"/>
    <property type="evidence" value="ECO:0007669"/>
    <property type="project" value="UniProtKB-KW"/>
</dbReference>
<dbReference type="InterPro" id="IPR047187">
    <property type="entry name" value="SF1_C_Upf1"/>
</dbReference>
<feature type="region of interest" description="Disordered" evidence="12">
    <location>
        <begin position="1"/>
        <end position="26"/>
    </location>
</feature>
<evidence type="ECO:0000256" key="6">
    <source>
        <dbReference type="ARBA" id="ARBA00022801"/>
    </source>
</evidence>
<dbReference type="GO" id="GO:0016787">
    <property type="term" value="F:hydrolase activity"/>
    <property type="evidence" value="ECO:0007669"/>
    <property type="project" value="UniProtKB-KW"/>
</dbReference>
<dbReference type="InterPro" id="IPR027417">
    <property type="entry name" value="P-loop_NTPase"/>
</dbReference>
<name>A0A3Q2PBP6_FUNHE</name>
<evidence type="ECO:0000313" key="14">
    <source>
        <dbReference type="Ensembl" id="ENSFHEP00000010069.1"/>
    </source>
</evidence>
<comment type="subcellular location">
    <subcellularLocation>
        <location evidence="1">Cytoplasm</location>
        <location evidence="1">P-body</location>
    </subcellularLocation>
</comment>
<dbReference type="InterPro" id="IPR041677">
    <property type="entry name" value="DNA2/NAM7_AAA_11"/>
</dbReference>
<dbReference type="InterPro" id="IPR049077">
    <property type="entry name" value="MOV-10_Ig-like"/>
</dbReference>
<evidence type="ECO:0000256" key="9">
    <source>
        <dbReference type="ARBA" id="ARBA00022884"/>
    </source>
</evidence>
<dbReference type="Pfam" id="PF21633">
    <property type="entry name" value="MOV-10_Ig-like"/>
    <property type="match status" value="1"/>
</dbReference>
<dbReference type="InterPro" id="IPR003593">
    <property type="entry name" value="AAA+_ATPase"/>
</dbReference>
<comment type="catalytic activity">
    <reaction evidence="11">
        <text>ATP + H2O = ADP + phosphate + H(+)</text>
        <dbReference type="Rhea" id="RHEA:13065"/>
        <dbReference type="ChEBI" id="CHEBI:15377"/>
        <dbReference type="ChEBI" id="CHEBI:15378"/>
        <dbReference type="ChEBI" id="CHEBI:30616"/>
        <dbReference type="ChEBI" id="CHEBI:43474"/>
        <dbReference type="ChEBI" id="CHEBI:456216"/>
        <dbReference type="EC" id="3.6.4.13"/>
    </reaction>
</comment>
<evidence type="ECO:0000256" key="4">
    <source>
        <dbReference type="ARBA" id="ARBA00022490"/>
    </source>
</evidence>
<dbReference type="Proteomes" id="UP000265000">
    <property type="component" value="Unplaced"/>
</dbReference>
<protein>
    <recommendedName>
        <fullName evidence="3">RNA helicase</fullName>
        <ecNumber evidence="3">3.6.4.13</ecNumber>
    </recommendedName>
</protein>
<dbReference type="Pfam" id="PF13087">
    <property type="entry name" value="AAA_12"/>
    <property type="match status" value="1"/>
</dbReference>
<dbReference type="Gene3D" id="3.40.50.300">
    <property type="entry name" value="P-loop containing nucleotide triphosphate hydrolases"/>
    <property type="match status" value="2"/>
</dbReference>
<dbReference type="PANTHER" id="PTHR45418:SF1">
    <property type="entry name" value="CANCER_TESTIS ANTIGEN 55"/>
    <property type="match status" value="1"/>
</dbReference>
<dbReference type="GO" id="GO:0000932">
    <property type="term" value="C:P-body"/>
    <property type="evidence" value="ECO:0007669"/>
    <property type="project" value="UniProtKB-SubCell"/>
</dbReference>
<dbReference type="AlphaFoldDB" id="A0A3Q2PBP6"/>
<dbReference type="GO" id="GO:0032574">
    <property type="term" value="F:5'-3' RNA helicase activity"/>
    <property type="evidence" value="ECO:0007669"/>
    <property type="project" value="InterPro"/>
</dbReference>
<sequence>MDEDQDQQLRCASQKGEEASGGQNPEITLTEEQMATQANRNIQLRQKMAKLFQQYKSKRTEAIFKKYQVRVTSHPCAKKEKIFVNVTGKKKVMPLSVENSGVKRVYFTFQNFDFVKNVFTVRDRDGDIIKTIKDHPLRPGESYKMKIHFSSDHPGLYEQLLVFKFERGHERSETFNIMRLVEVICRAPQCLSVRDPQAVSEIAKMLQPAKRKPRMGCEILLSMVVHLRNYLMPDYIAKTEELDMELEEKSLNWTNYSWRFHLLLHLEEYAITTALEKCNRDEVLLVTHQTEKDMLVLRAEDVLNKSNFVLSGCKALVTPLNQQGENISYKGWIDEVDEEQIYLKFHEIFPKDFNKGVSCKLVLSLQRLPLRTQHRAAALVYKHRLRHLLFPVGLCSTHHSCLTPVAPKFIMTPMLENNPEQRKAIQHILARSAKPAPYLIFGPPGTGKTITLVEVIKQIVKTQDVNILVCAPTNSTTDHICEKILEENIVPDEVFRLYSLSYKVEKVPQILKTHCKINTETNTFVIPTKEDLMKYRIMVTTLLAAGRLVTGGVPPGHYSYIIVDEAGQAIEPECLVPIAGLLKPERGQVVLAGDPKQLGPIIISKIADGNGLGLSLLERLMTEISLYQPHKTKGFNNRFMTKLLRNYRSHPAILKIPNELFYDGELQSCVHLGTSLYSNWEPLPRKDFPLLFHGVAGIKKQDVNCPSVYNIAEVDVLKEYLKSIISYRHKNGLNKIEPKEIGIVTPYKKQVEKIKMALYTDKDLIKLDLENVLVGTVEIFQGKEYDVILVSTVRSNPRLTTRQQHFSLGFVKSEKRFNVAMTRARNLLVVVGDPRVLELDPVWNKFIHYCSKEGAYRGITLSDLEEEIKVTGPSPSSCPQQEVTPQAPFSWRNQKHLT</sequence>
<keyword evidence="7" id="KW-0347">Helicase</keyword>
<dbReference type="STRING" id="8078.ENSFHEP00000010069"/>
<dbReference type="GO" id="GO:0005524">
    <property type="term" value="F:ATP binding"/>
    <property type="evidence" value="ECO:0007669"/>
    <property type="project" value="UniProtKB-KW"/>
</dbReference>
<keyword evidence="5" id="KW-0547">Nucleotide-binding</keyword>
<reference evidence="14" key="1">
    <citation type="submission" date="2025-08" db="UniProtKB">
        <authorList>
            <consortium name="Ensembl"/>
        </authorList>
    </citation>
    <scope>IDENTIFICATION</scope>
</reference>
<evidence type="ECO:0000256" key="10">
    <source>
        <dbReference type="ARBA" id="ARBA00023158"/>
    </source>
</evidence>
<keyword evidence="8" id="KW-0067">ATP-binding</keyword>
<accession>A0A3Q2PBP6</accession>
<reference evidence="14" key="2">
    <citation type="submission" date="2025-09" db="UniProtKB">
        <authorList>
            <consortium name="Ensembl"/>
        </authorList>
    </citation>
    <scope>IDENTIFICATION</scope>
</reference>
<feature type="domain" description="AAA+ ATPase" evidence="13">
    <location>
        <begin position="434"/>
        <end position="622"/>
    </location>
</feature>
<proteinExistence type="inferred from homology"/>
<keyword evidence="6" id="KW-0378">Hydrolase</keyword>
<feature type="compositionally biased region" description="Polar residues" evidence="12">
    <location>
        <begin position="873"/>
        <end position="884"/>
    </location>
</feature>
<evidence type="ECO:0000256" key="1">
    <source>
        <dbReference type="ARBA" id="ARBA00004201"/>
    </source>
</evidence>
<evidence type="ECO:0000256" key="5">
    <source>
        <dbReference type="ARBA" id="ARBA00022741"/>
    </source>
</evidence>
<evidence type="ECO:0000259" key="13">
    <source>
        <dbReference type="SMART" id="SM00382"/>
    </source>
</evidence>
<evidence type="ECO:0000313" key="15">
    <source>
        <dbReference type="Proteomes" id="UP000265000"/>
    </source>
</evidence>
<keyword evidence="10" id="KW-0943">RNA-mediated gene silencing</keyword>